<feature type="region of interest" description="Disordered" evidence="1">
    <location>
        <begin position="84"/>
        <end position="118"/>
    </location>
</feature>
<evidence type="ECO:0000313" key="2">
    <source>
        <dbReference type="EMBL" id="AAU90154.1"/>
    </source>
</evidence>
<feature type="region of interest" description="Disordered" evidence="1">
    <location>
        <begin position="1"/>
        <end position="72"/>
    </location>
</feature>
<dbReference type="EMBL" id="AC097174">
    <property type="protein sequence ID" value="AAU90154.1"/>
    <property type="molecule type" value="Genomic_DNA"/>
</dbReference>
<organism evidence="2">
    <name type="scientific">Oryza sativa subsp. japonica</name>
    <name type="common">Rice</name>
    <dbReference type="NCBI Taxonomy" id="39947"/>
    <lineage>
        <taxon>Eukaryota</taxon>
        <taxon>Viridiplantae</taxon>
        <taxon>Streptophyta</taxon>
        <taxon>Embryophyta</taxon>
        <taxon>Tracheophyta</taxon>
        <taxon>Spermatophyta</taxon>
        <taxon>Magnoliopsida</taxon>
        <taxon>Liliopsida</taxon>
        <taxon>Poales</taxon>
        <taxon>Poaceae</taxon>
        <taxon>BOP clade</taxon>
        <taxon>Oryzoideae</taxon>
        <taxon>Oryzeae</taxon>
        <taxon>Oryzinae</taxon>
        <taxon>Oryza</taxon>
        <taxon>Oryza sativa</taxon>
    </lineage>
</organism>
<accession>Q60EZ6</accession>
<dbReference type="AlphaFoldDB" id="Q60EZ6"/>
<name>Q60EZ6_ORYSJ</name>
<feature type="compositionally biased region" description="Low complexity" evidence="1">
    <location>
        <begin position="94"/>
        <end position="104"/>
    </location>
</feature>
<protein>
    <submittedName>
        <fullName evidence="2">Uncharacterized protein OJ1111_A10.16</fullName>
    </submittedName>
</protein>
<feature type="region of interest" description="Disordered" evidence="1">
    <location>
        <begin position="176"/>
        <end position="197"/>
    </location>
</feature>
<proteinExistence type="predicted"/>
<gene>
    <name evidence="2" type="primary">OJ1111_A10.16</name>
</gene>
<feature type="compositionally biased region" description="Basic and acidic residues" evidence="1">
    <location>
        <begin position="105"/>
        <end position="118"/>
    </location>
</feature>
<feature type="compositionally biased region" description="Low complexity" evidence="1">
    <location>
        <begin position="34"/>
        <end position="49"/>
    </location>
</feature>
<sequence>MAFLGQNRFKNSHIAGREGEAGSHRLPPLPHGRAPPSSAAAATARPHSAVIRAAGHRPPPTPSGQIWEGGAGSRAASTLLAGRRRHRPSPLPPGARAATAASGRRPGEVRGGEGPMREESFTKFDSTLASYLDGFSKLELPLLRILSFISLPGFANRRRRQRGCCRLQFLFHRTPNPSPSSVAGDAKLSGKAAGSRL</sequence>
<reference evidence="2" key="1">
    <citation type="submission" date="2007-05" db="EMBL/GenBank/DDBJ databases">
        <title>Oryza sativa BAC OJ1111_A10 genomic sequence.</title>
        <authorList>
            <person name="Chow T.-Y."/>
            <person name="Hsing Y.-I.C."/>
            <person name="Chen C.-S."/>
            <person name="Chen H.-H."/>
            <person name="Liu S.-M."/>
            <person name="Chao Y.-T."/>
            <person name="Chang S.-J."/>
            <person name="Chen H.-C."/>
            <person name="Chen S.-K."/>
            <person name="Chen T.-R."/>
            <person name="Chen Y.-L."/>
            <person name="Cheng C.-H."/>
            <person name="Chung C.-I."/>
            <person name="Han S.-Y."/>
            <person name="Hsiao S.-H."/>
            <person name="Hsiung J.-N."/>
            <person name="Hsu C.-H."/>
            <person name="Hsu C.-T."/>
            <person name="Huang J.-J."/>
            <person name="Kau P.-I."/>
            <person name="Lee H.-F."/>
            <person name="Lee M.-C."/>
            <person name="Leu H.-L."/>
            <person name="Li Y.-F."/>
            <person name="Lin S.-J."/>
            <person name="Lin Y.-C."/>
            <person name="Lu P.-C."/>
            <person name="Wei F.-J."/>
            <person name="Wu C.-C."/>
            <person name="Wu S.-W."/>
            <person name="Yang K.-C."/>
            <person name="Yu C.-Y."/>
            <person name="Yu S.-W."/>
            <person name="Wu H.-P."/>
            <person name="Shaw J.-F."/>
        </authorList>
    </citation>
    <scope>NUCLEOTIDE SEQUENCE</scope>
</reference>
<evidence type="ECO:0000256" key="1">
    <source>
        <dbReference type="SAM" id="MobiDB-lite"/>
    </source>
</evidence>